<sequence>MSRSSNSPLTVRVPGSRASSAVAYPAAYDPEEEQREIDAKLDEHVGVRDEVSAKMKQNAVRAPVPHTHPHGYVLEVGTLVRVRGARHSRTLHVVNYDAMVTEVLESRFYRKALVKVRALYSREDLDTPYLALSSRNPNTIPLVQGRHQVVLGDYDDIIFIENIIAPLTDVARVTLDGTTLPILTHNARWIREDVCVAQGPKVQGSILFAIDKQGLACCSSDRCVSGRLYYPEEQQLRYCTHCPRWYHIRCMRQVGTVASIRAATYAPGSEPPSWIMWRAPANTPPHVANYLESLVTLPIQRGYLAGPPGAHPLFSLETFTIALRQAVRSHRFQAPASPGEAELMLQNVLKSNLLENHEPSLREATAAIHWLAHIPMNERAIYQCPRRDHHVL</sequence>
<evidence type="ECO:0000256" key="1">
    <source>
        <dbReference type="SAM" id="MobiDB-lite"/>
    </source>
</evidence>
<dbReference type="OrthoDB" id="2718733at2759"/>
<keyword evidence="3" id="KW-1185">Reference proteome</keyword>
<name>A0A371CJ01_9APHY</name>
<dbReference type="CDD" id="cd15489">
    <property type="entry name" value="PHD_SF"/>
    <property type="match status" value="1"/>
</dbReference>
<protein>
    <submittedName>
        <fullName evidence="2">Uncharacterized protein</fullName>
    </submittedName>
</protein>
<dbReference type="AlphaFoldDB" id="A0A371CJ01"/>
<accession>A0A371CJ01</accession>
<reference evidence="2 3" key="1">
    <citation type="journal article" date="2018" name="Biotechnol. Biofuels">
        <title>Integrative visual omics of the white-rot fungus Polyporus brumalis exposes the biotechnological potential of its oxidative enzymes for delignifying raw plant biomass.</title>
        <authorList>
            <person name="Miyauchi S."/>
            <person name="Rancon A."/>
            <person name="Drula E."/>
            <person name="Hage H."/>
            <person name="Chaduli D."/>
            <person name="Favel A."/>
            <person name="Grisel S."/>
            <person name="Henrissat B."/>
            <person name="Herpoel-Gimbert I."/>
            <person name="Ruiz-Duenas F.J."/>
            <person name="Chevret D."/>
            <person name="Hainaut M."/>
            <person name="Lin J."/>
            <person name="Wang M."/>
            <person name="Pangilinan J."/>
            <person name="Lipzen A."/>
            <person name="Lesage-Meessen L."/>
            <person name="Navarro D."/>
            <person name="Riley R."/>
            <person name="Grigoriev I.V."/>
            <person name="Zhou S."/>
            <person name="Raouche S."/>
            <person name="Rosso M.N."/>
        </authorList>
    </citation>
    <scope>NUCLEOTIDE SEQUENCE [LARGE SCALE GENOMIC DNA]</scope>
    <source>
        <strain evidence="2 3">BRFM 1820</strain>
    </source>
</reference>
<evidence type="ECO:0000313" key="3">
    <source>
        <dbReference type="Proteomes" id="UP000256964"/>
    </source>
</evidence>
<dbReference type="Proteomes" id="UP000256964">
    <property type="component" value="Unassembled WGS sequence"/>
</dbReference>
<proteinExistence type="predicted"/>
<evidence type="ECO:0000313" key="2">
    <source>
        <dbReference type="EMBL" id="RDX40248.1"/>
    </source>
</evidence>
<gene>
    <name evidence="2" type="ORF">OH76DRAFT_1490459</name>
</gene>
<feature type="region of interest" description="Disordered" evidence="1">
    <location>
        <begin position="1"/>
        <end position="29"/>
    </location>
</feature>
<dbReference type="EMBL" id="KZ857572">
    <property type="protein sequence ID" value="RDX40248.1"/>
    <property type="molecule type" value="Genomic_DNA"/>
</dbReference>
<organism evidence="2 3">
    <name type="scientific">Lentinus brumalis</name>
    <dbReference type="NCBI Taxonomy" id="2498619"/>
    <lineage>
        <taxon>Eukaryota</taxon>
        <taxon>Fungi</taxon>
        <taxon>Dikarya</taxon>
        <taxon>Basidiomycota</taxon>
        <taxon>Agaricomycotina</taxon>
        <taxon>Agaricomycetes</taxon>
        <taxon>Polyporales</taxon>
        <taxon>Polyporaceae</taxon>
        <taxon>Lentinus</taxon>
    </lineage>
</organism>